<organism evidence="3 4">
    <name type="scientific">Micromonospora sonneratiae</name>
    <dbReference type="NCBI Taxonomy" id="1184706"/>
    <lineage>
        <taxon>Bacteria</taxon>
        <taxon>Bacillati</taxon>
        <taxon>Actinomycetota</taxon>
        <taxon>Actinomycetes</taxon>
        <taxon>Micromonosporales</taxon>
        <taxon>Micromonosporaceae</taxon>
        <taxon>Micromonospora</taxon>
    </lineage>
</organism>
<feature type="transmembrane region" description="Helical" evidence="1">
    <location>
        <begin position="445"/>
        <end position="466"/>
    </location>
</feature>
<gene>
    <name evidence="3" type="ORF">ACFQ4H_18700</name>
</gene>
<dbReference type="InterPro" id="IPR027417">
    <property type="entry name" value="P-loop_NTPase"/>
</dbReference>
<feature type="transmembrane region" description="Helical" evidence="1">
    <location>
        <begin position="35"/>
        <end position="56"/>
    </location>
</feature>
<feature type="transmembrane region" description="Helical" evidence="1">
    <location>
        <begin position="595"/>
        <end position="617"/>
    </location>
</feature>
<keyword evidence="1" id="KW-1133">Transmembrane helix</keyword>
<dbReference type="Pfam" id="PF05729">
    <property type="entry name" value="NACHT"/>
    <property type="match status" value="1"/>
</dbReference>
<keyword evidence="4" id="KW-1185">Reference proteome</keyword>
<dbReference type="EMBL" id="JBHTMP010000028">
    <property type="protein sequence ID" value="MFD1323123.1"/>
    <property type="molecule type" value="Genomic_DNA"/>
</dbReference>
<dbReference type="RefSeq" id="WP_377572277.1">
    <property type="nucleotide sequence ID" value="NZ_JBHTMP010000028.1"/>
</dbReference>
<name>A0ABW3YJ82_9ACTN</name>
<dbReference type="Gene3D" id="3.40.50.300">
    <property type="entry name" value="P-loop containing nucleotide triphosphate hydrolases"/>
    <property type="match status" value="1"/>
</dbReference>
<keyword evidence="1" id="KW-0472">Membrane</keyword>
<reference evidence="4" key="1">
    <citation type="journal article" date="2019" name="Int. J. Syst. Evol. Microbiol.">
        <title>The Global Catalogue of Microorganisms (GCM) 10K type strain sequencing project: providing services to taxonomists for standard genome sequencing and annotation.</title>
        <authorList>
            <consortium name="The Broad Institute Genomics Platform"/>
            <consortium name="The Broad Institute Genome Sequencing Center for Infectious Disease"/>
            <person name="Wu L."/>
            <person name="Ma J."/>
        </authorList>
    </citation>
    <scope>NUCLEOTIDE SEQUENCE [LARGE SCALE GENOMIC DNA]</scope>
    <source>
        <strain evidence="4">JCM 31037</strain>
    </source>
</reference>
<evidence type="ECO:0000313" key="3">
    <source>
        <dbReference type="EMBL" id="MFD1323123.1"/>
    </source>
</evidence>
<dbReference type="Proteomes" id="UP001597260">
    <property type="component" value="Unassembled WGS sequence"/>
</dbReference>
<feature type="domain" description="NACHT" evidence="2">
    <location>
        <begin position="145"/>
        <end position="294"/>
    </location>
</feature>
<accession>A0ABW3YJ82</accession>
<proteinExistence type="predicted"/>
<dbReference type="InterPro" id="IPR007111">
    <property type="entry name" value="NACHT_NTPase"/>
</dbReference>
<sequence length="716" mass="78557">MRRVTTIVLSVICVALLGVATNVATGALPEQWAPYLWLAWPMLGVLIVTLILVEVVGGRERRPGPRASPARARQVLLDRVRRYWVTNVLERSLYNEARIELGFTATADAQRHPWDMQAAQADGTPLTLTDGVSMSSVFTRLDHGMVILGEPGAGKTTMLLELARDLLNQADHDSSASIPVVVNLSSWAIHRRPIDQWLAEQLTERYGMPADQATRWIAEGEILPLLDGLDEVAGEYRNQCAVAITEFHRQQPLTPIAICCRTTEYSQLNQQVPVYGTVRIQPLTRPQIEQFLDRAGTALAGLRATLAVDAELWKFADSPLLLSIMALAYADGPEPVVGTTGDADSPDPTHGRTRLFTQYVQAMLRRRRDRRIRPEQTVRYLAAVAYQLSRFSQTVFVLDQIKEAWSLRYGTAPSADTISRTVNSLATGLFFGTAGWVLLGWPGALTGVVAGGVAMTATFSLAYDNLSYISYTAERRNNERAERSENTYRTNWILDAWDEFPEIFAEAVPAVGMISGALAVGTAFGIATGVDSGTGAGILAGVTYGLGFLLATVVGSTVTAAATFKVNHWSHPTVAVRREVPSPALRNRLRLAVRVAPILGLITGTVSGLAVVLPATADEAVRFGALVGAGYTVFLLVQVALAPTVEQWIVRRRLARQDVVPKRMVPFLEYAVQCLFLRSVGDGYIFVHRELLDFFAERWKPWRYGQDPLDSAGFDL</sequence>
<feature type="transmembrane region" description="Helical" evidence="1">
    <location>
        <begin position="623"/>
        <end position="645"/>
    </location>
</feature>
<evidence type="ECO:0000313" key="4">
    <source>
        <dbReference type="Proteomes" id="UP001597260"/>
    </source>
</evidence>
<keyword evidence="1" id="KW-0812">Transmembrane</keyword>
<protein>
    <submittedName>
        <fullName evidence="3">NACHT domain-containing protein</fullName>
    </submittedName>
</protein>
<feature type="transmembrane region" description="Helical" evidence="1">
    <location>
        <begin position="422"/>
        <end position="439"/>
    </location>
</feature>
<evidence type="ECO:0000259" key="2">
    <source>
        <dbReference type="Pfam" id="PF05729"/>
    </source>
</evidence>
<comment type="caution">
    <text evidence="3">The sequence shown here is derived from an EMBL/GenBank/DDBJ whole genome shotgun (WGS) entry which is preliminary data.</text>
</comment>
<evidence type="ECO:0000256" key="1">
    <source>
        <dbReference type="SAM" id="Phobius"/>
    </source>
</evidence>